<accession>A0A2U2AMV2</accession>
<gene>
    <name evidence="1" type="ORF">DC082_03120</name>
</gene>
<evidence type="ECO:0000313" key="2">
    <source>
        <dbReference type="Proteomes" id="UP000244948"/>
    </source>
</evidence>
<reference evidence="1 2" key="1">
    <citation type="journal article" date="2018" name="Genome Announc.">
        <title>Ignatzschineria cameli sp. nov., isolated from necrotic foot tissue of dromedaries (Camelus dromedarius) and associated maggots (Wohlfahrtia species) in Dubai.</title>
        <authorList>
            <person name="Tsang C.C."/>
            <person name="Tang J.Y."/>
            <person name="Fong J.Y."/>
            <person name="Kinne J."/>
            <person name="Lee H.H."/>
            <person name="Joseph M."/>
            <person name="Jose S."/>
            <person name="Schuster R.K."/>
            <person name="Tang Y."/>
            <person name="Sivakumar S."/>
            <person name="Chen J.H."/>
            <person name="Teng J.L."/>
            <person name="Lau S.K."/>
            <person name="Wernery U."/>
            <person name="Woo P.C."/>
        </authorList>
    </citation>
    <scope>NUCLEOTIDE SEQUENCE [LARGE SCALE GENOMIC DNA]</scope>
    <source>
        <strain evidence="1 2">KCTC 22643</strain>
    </source>
</reference>
<evidence type="ECO:0000313" key="1">
    <source>
        <dbReference type="EMBL" id="PWD84544.1"/>
    </source>
</evidence>
<dbReference type="Proteomes" id="UP000244948">
    <property type="component" value="Unassembled WGS sequence"/>
</dbReference>
<dbReference type="AlphaFoldDB" id="A0A2U2AMV2"/>
<keyword evidence="1" id="KW-0648">Protein biosynthesis</keyword>
<keyword evidence="1" id="KW-0251">Elongation factor</keyword>
<dbReference type="EMBL" id="QEWR01000002">
    <property type="protein sequence ID" value="PWD84544.1"/>
    <property type="molecule type" value="Genomic_DNA"/>
</dbReference>
<dbReference type="GO" id="GO:0003746">
    <property type="term" value="F:translation elongation factor activity"/>
    <property type="evidence" value="ECO:0007669"/>
    <property type="project" value="UniProtKB-KW"/>
</dbReference>
<protein>
    <submittedName>
        <fullName evidence="1">Elongation factor P hydroxylase</fullName>
    </submittedName>
</protein>
<proteinExistence type="predicted"/>
<sequence length="182" mass="21282">MNHHYEDLIEIFNNTFLESENTILVKGDDEPIYLPADANSPHHRIIFAHGFFQSALHEIAHWCIAGRERRQLVDFGYWYCPDGRDEATQAQFEAHEIRPQALEWLFSQACGRKFSVSCDNLAGDFEPDRLQFQQRVQQEVIKMLNEGIPPRGEQLIAALQHFYHTPPLREADFPYPETIWDL</sequence>
<dbReference type="Pfam" id="PF04315">
    <property type="entry name" value="EpmC"/>
    <property type="match status" value="1"/>
</dbReference>
<dbReference type="RefSeq" id="WP_109235712.1">
    <property type="nucleotide sequence ID" value="NZ_BMXZ01000001.1"/>
</dbReference>
<keyword evidence="2" id="KW-1185">Reference proteome</keyword>
<name>A0A2U2AMV2_9GAMM</name>
<organism evidence="1 2">
    <name type="scientific">Ignatzschineria indica</name>
    <dbReference type="NCBI Taxonomy" id="472583"/>
    <lineage>
        <taxon>Bacteria</taxon>
        <taxon>Pseudomonadati</taxon>
        <taxon>Pseudomonadota</taxon>
        <taxon>Gammaproteobacteria</taxon>
        <taxon>Cardiobacteriales</taxon>
        <taxon>Ignatzschineriaceae</taxon>
        <taxon>Ignatzschineria</taxon>
    </lineage>
</organism>
<dbReference type="InterPro" id="IPR007411">
    <property type="entry name" value="EpmC"/>
</dbReference>
<comment type="caution">
    <text evidence="1">The sequence shown here is derived from an EMBL/GenBank/DDBJ whole genome shotgun (WGS) entry which is preliminary data.</text>
</comment>